<dbReference type="OrthoDB" id="310895at2759"/>
<evidence type="ECO:0000313" key="8">
    <source>
        <dbReference type="Proteomes" id="UP000245942"/>
    </source>
</evidence>
<dbReference type="InterPro" id="IPR015590">
    <property type="entry name" value="Aldehyde_DH_dom"/>
</dbReference>
<dbReference type="GO" id="GO:0016620">
    <property type="term" value="F:oxidoreductase activity, acting on the aldehyde or oxo group of donors, NAD or NADP as acceptor"/>
    <property type="evidence" value="ECO:0007669"/>
    <property type="project" value="InterPro"/>
</dbReference>
<dbReference type="FunFam" id="3.40.605.10:FF:000007">
    <property type="entry name" value="NAD/NADP-dependent betaine aldehyde dehydrogenase"/>
    <property type="match status" value="1"/>
</dbReference>
<sequence length="509" mass="55711">MSVSSTKAPEPTLFIDGKWCHSSDGKSREVINPFDASVFTYVDEATTADAERAIVSAKKFFTDSDWPHLKCADRVPLLAKTAELLQRDKAILAKLECHDTGKAYREAEIDVDDVTNTFKYYAKAALDLDHDRVIKSEYLPETAKNSIRAEPVGVCTLISPWNFPLLQICWKLAPALATGNVVIIKPSEVTPLTTIHLTKLLLEAGFPPLSIQLLTAAGSSIGDTICQHDDVDLVSFTGGLQTGRRIIRSCAEGIKRCCLELGGKNPNIVFADMPLDIAIDNVTTAVFFHSGQVCSSGTRLIVEESIADKLVAGVVEKARNIKMGSAFDESTETGPLVSEAHLKKIEAFIEMGKKEGAKLLVGGSRPDPKKFPELAKGYFFQPTVFDQCDRSMKIVTEETFGPILTVERFKDGDEARAIFLANDTKYGLSGGVQSGDVEKANRVARKMRHGTIWINNFGPFSPAGEWGGYGISGNGRELGASGLDEYIEKKHIWEETQPALTEWFAKSKL</sequence>
<dbReference type="FunFam" id="3.40.309.10:FF:000012">
    <property type="entry name" value="Betaine aldehyde dehydrogenase"/>
    <property type="match status" value="1"/>
</dbReference>
<dbReference type="Gene3D" id="3.40.605.10">
    <property type="entry name" value="Aldehyde Dehydrogenase, Chain A, domain 1"/>
    <property type="match status" value="1"/>
</dbReference>
<keyword evidence="2 5" id="KW-0560">Oxidoreductase</keyword>
<name>A0A316U9U7_9BASI</name>
<feature type="domain" description="Aldehyde dehydrogenase" evidence="6">
    <location>
        <begin position="19"/>
        <end position="492"/>
    </location>
</feature>
<dbReference type="SUPFAM" id="SSF53720">
    <property type="entry name" value="ALDH-like"/>
    <property type="match status" value="1"/>
</dbReference>
<evidence type="ECO:0000256" key="3">
    <source>
        <dbReference type="ARBA" id="ARBA00023027"/>
    </source>
</evidence>
<proteinExistence type="inferred from homology"/>
<accession>A0A316U9U7</accession>
<organism evidence="7 8">
    <name type="scientific">Pseudomicrostroma glucosiphilum</name>
    <dbReference type="NCBI Taxonomy" id="1684307"/>
    <lineage>
        <taxon>Eukaryota</taxon>
        <taxon>Fungi</taxon>
        <taxon>Dikarya</taxon>
        <taxon>Basidiomycota</taxon>
        <taxon>Ustilaginomycotina</taxon>
        <taxon>Exobasidiomycetes</taxon>
        <taxon>Microstromatales</taxon>
        <taxon>Microstromatales incertae sedis</taxon>
        <taxon>Pseudomicrostroma</taxon>
    </lineage>
</organism>
<dbReference type="AlphaFoldDB" id="A0A316U9U7"/>
<keyword evidence="8" id="KW-1185">Reference proteome</keyword>
<dbReference type="EMBL" id="KZ819325">
    <property type="protein sequence ID" value="PWN21594.1"/>
    <property type="molecule type" value="Genomic_DNA"/>
</dbReference>
<keyword evidence="3" id="KW-0520">NAD</keyword>
<dbReference type="RefSeq" id="XP_025348754.1">
    <property type="nucleotide sequence ID" value="XM_025490259.1"/>
</dbReference>
<dbReference type="InterPro" id="IPR016162">
    <property type="entry name" value="Ald_DH_N"/>
</dbReference>
<reference evidence="7 8" key="1">
    <citation type="journal article" date="2018" name="Mol. Biol. Evol.">
        <title>Broad Genomic Sampling Reveals a Smut Pathogenic Ancestry of the Fungal Clade Ustilaginomycotina.</title>
        <authorList>
            <person name="Kijpornyongpan T."/>
            <person name="Mondo S.J."/>
            <person name="Barry K."/>
            <person name="Sandor L."/>
            <person name="Lee J."/>
            <person name="Lipzen A."/>
            <person name="Pangilinan J."/>
            <person name="LaButti K."/>
            <person name="Hainaut M."/>
            <person name="Henrissat B."/>
            <person name="Grigoriev I.V."/>
            <person name="Spatafora J.W."/>
            <person name="Aime M.C."/>
        </authorList>
    </citation>
    <scope>NUCLEOTIDE SEQUENCE [LARGE SCALE GENOMIC DNA]</scope>
    <source>
        <strain evidence="7 8">MCA 4718</strain>
    </source>
</reference>
<dbReference type="InterPro" id="IPR016163">
    <property type="entry name" value="Ald_DH_C"/>
</dbReference>
<dbReference type="Gene3D" id="3.40.309.10">
    <property type="entry name" value="Aldehyde Dehydrogenase, Chain A, domain 2"/>
    <property type="match status" value="1"/>
</dbReference>
<gene>
    <name evidence="7" type="ORF">BCV69DRAFT_247717</name>
</gene>
<evidence type="ECO:0000256" key="2">
    <source>
        <dbReference type="ARBA" id="ARBA00023002"/>
    </source>
</evidence>
<evidence type="ECO:0000313" key="7">
    <source>
        <dbReference type="EMBL" id="PWN21594.1"/>
    </source>
</evidence>
<comment type="similarity">
    <text evidence="1 5">Belongs to the aldehyde dehydrogenase family.</text>
</comment>
<dbReference type="GeneID" id="37011993"/>
<protein>
    <submittedName>
        <fullName evidence="7">Putative aldehyde dehydrogenase</fullName>
    </submittedName>
</protein>
<evidence type="ECO:0000256" key="4">
    <source>
        <dbReference type="PROSITE-ProRule" id="PRU10007"/>
    </source>
</evidence>
<dbReference type="PANTHER" id="PTHR43860:SF2">
    <property type="entry name" value="BETAINE ALDEHYDE DEHYDROGENASE-RELATED"/>
    <property type="match status" value="1"/>
</dbReference>
<dbReference type="InterPro" id="IPR016161">
    <property type="entry name" value="Ald_DH/histidinol_DH"/>
</dbReference>
<evidence type="ECO:0000256" key="1">
    <source>
        <dbReference type="ARBA" id="ARBA00009986"/>
    </source>
</evidence>
<dbReference type="Proteomes" id="UP000245942">
    <property type="component" value="Unassembled WGS sequence"/>
</dbReference>
<evidence type="ECO:0000256" key="5">
    <source>
        <dbReference type="RuleBase" id="RU003345"/>
    </source>
</evidence>
<feature type="active site" evidence="4">
    <location>
        <position position="260"/>
    </location>
</feature>
<dbReference type="Pfam" id="PF00171">
    <property type="entry name" value="Aldedh"/>
    <property type="match status" value="1"/>
</dbReference>
<evidence type="ECO:0000259" key="6">
    <source>
        <dbReference type="Pfam" id="PF00171"/>
    </source>
</evidence>
<dbReference type="InterPro" id="IPR029510">
    <property type="entry name" value="Ald_DH_CS_GLU"/>
</dbReference>
<dbReference type="PROSITE" id="PS00687">
    <property type="entry name" value="ALDEHYDE_DEHYDR_GLU"/>
    <property type="match status" value="1"/>
</dbReference>
<dbReference type="PANTHER" id="PTHR43860">
    <property type="entry name" value="BETAINE ALDEHYDE DEHYDROGENASE"/>
    <property type="match status" value="1"/>
</dbReference>
<dbReference type="STRING" id="1684307.A0A316U9U7"/>